<dbReference type="InterPro" id="IPR002347">
    <property type="entry name" value="SDR_fam"/>
</dbReference>
<keyword evidence="1" id="KW-0560">Oxidoreductase</keyword>
<comment type="caution">
    <text evidence="3">The sequence shown here is derived from an EMBL/GenBank/DDBJ whole genome shotgun (WGS) entry which is preliminary data.</text>
</comment>
<evidence type="ECO:0000256" key="2">
    <source>
        <dbReference type="SAM" id="Phobius"/>
    </source>
</evidence>
<dbReference type="GO" id="GO:0016491">
    <property type="term" value="F:oxidoreductase activity"/>
    <property type="evidence" value="ECO:0007669"/>
    <property type="project" value="UniProtKB-KW"/>
</dbReference>
<dbReference type="PANTHER" id="PTHR43157">
    <property type="entry name" value="PHOSPHATIDYLINOSITOL-GLYCAN BIOSYNTHESIS CLASS F PROTEIN-RELATED"/>
    <property type="match status" value="1"/>
</dbReference>
<evidence type="ECO:0000313" key="3">
    <source>
        <dbReference type="EMBL" id="PNF15542.1"/>
    </source>
</evidence>
<dbReference type="InterPro" id="IPR036291">
    <property type="entry name" value="NAD(P)-bd_dom_sf"/>
</dbReference>
<proteinExistence type="predicted"/>
<keyword evidence="2" id="KW-0472">Membrane</keyword>
<dbReference type="SUPFAM" id="SSF51735">
    <property type="entry name" value="NAD(P)-binding Rossmann-fold domains"/>
    <property type="match status" value="1"/>
</dbReference>
<reference evidence="3 4" key="1">
    <citation type="submission" date="2017-12" db="EMBL/GenBank/DDBJ databases">
        <title>Hemimetabolous genomes reveal molecular basis of termite eusociality.</title>
        <authorList>
            <person name="Harrison M.C."/>
            <person name="Jongepier E."/>
            <person name="Robertson H.M."/>
            <person name="Arning N."/>
            <person name="Bitard-Feildel T."/>
            <person name="Chao H."/>
            <person name="Childers C.P."/>
            <person name="Dinh H."/>
            <person name="Doddapaneni H."/>
            <person name="Dugan S."/>
            <person name="Gowin J."/>
            <person name="Greiner C."/>
            <person name="Han Y."/>
            <person name="Hu H."/>
            <person name="Hughes D.S.T."/>
            <person name="Huylmans A.-K."/>
            <person name="Kemena C."/>
            <person name="Kremer L.P.M."/>
            <person name="Lee S.L."/>
            <person name="Lopez-Ezquerra A."/>
            <person name="Mallet L."/>
            <person name="Monroy-Kuhn J.M."/>
            <person name="Moser A."/>
            <person name="Murali S.C."/>
            <person name="Muzny D.M."/>
            <person name="Otani S."/>
            <person name="Piulachs M.-D."/>
            <person name="Poelchau M."/>
            <person name="Qu J."/>
            <person name="Schaub F."/>
            <person name="Wada-Katsumata A."/>
            <person name="Worley K.C."/>
            <person name="Xie Q."/>
            <person name="Ylla G."/>
            <person name="Poulsen M."/>
            <person name="Gibbs R.A."/>
            <person name="Schal C."/>
            <person name="Richards S."/>
            <person name="Belles X."/>
            <person name="Korb J."/>
            <person name="Bornberg-Bauer E."/>
        </authorList>
    </citation>
    <scope>NUCLEOTIDE SEQUENCE [LARGE SCALE GENOMIC DNA]</scope>
    <source>
        <tissue evidence="3">Whole body</tissue>
    </source>
</reference>
<keyword evidence="2" id="KW-1133">Transmembrane helix</keyword>
<dbReference type="AlphaFoldDB" id="A0A2J7PGT7"/>
<evidence type="ECO:0000256" key="1">
    <source>
        <dbReference type="ARBA" id="ARBA00023002"/>
    </source>
</evidence>
<dbReference type="Gene3D" id="3.40.50.720">
    <property type="entry name" value="NAD(P)-binding Rossmann-like Domain"/>
    <property type="match status" value="1"/>
</dbReference>
<dbReference type="PANTHER" id="PTHR43157:SF66">
    <property type="entry name" value="WW DOMAIN-CONTAINING OXIDOREDUCTASE-LIKE PROTEIN"/>
    <property type="match status" value="1"/>
</dbReference>
<evidence type="ECO:0000313" key="4">
    <source>
        <dbReference type="Proteomes" id="UP000235965"/>
    </source>
</evidence>
<dbReference type="EMBL" id="NEVH01025161">
    <property type="protein sequence ID" value="PNF15542.1"/>
    <property type="molecule type" value="Genomic_DNA"/>
</dbReference>
<accession>A0A2J7PGT7</accession>
<sequence length="323" mass="35849">MLGFVSTSPVFWIILTSLLGFKIYLKLRTGMCKSTKRMDGKTVIVTGANTGIGKETARDLARRGAKVILACRNLKEANKARVDIVASTGNNMVEVRHLDLSSLGSVRRFANNIINTETRLDVLINNAGAAGFKNKMTADNLQLGMQVNHFGPFLLTCLLLGLLKKSAPSRIVMLSSWLHKTAKFDLYNLNFEKWFDTLQVYSCSKLANILTANELSRKLKETGVTANSVHPGVVLTDVWRHLPKIVKLPFILMARLYFKNAVEGAQTSIYLAVSEEVTGVSGKYFENCEESKLSKAAMDETLAKNLWEKSEVMVGLSPEEIHF</sequence>
<keyword evidence="4" id="KW-1185">Reference proteome</keyword>
<dbReference type="OrthoDB" id="191139at2759"/>
<name>A0A2J7PGT7_9NEOP</name>
<dbReference type="PRINTS" id="PR00081">
    <property type="entry name" value="GDHRDH"/>
</dbReference>
<organism evidence="3 4">
    <name type="scientific">Cryptotermes secundus</name>
    <dbReference type="NCBI Taxonomy" id="105785"/>
    <lineage>
        <taxon>Eukaryota</taxon>
        <taxon>Metazoa</taxon>
        <taxon>Ecdysozoa</taxon>
        <taxon>Arthropoda</taxon>
        <taxon>Hexapoda</taxon>
        <taxon>Insecta</taxon>
        <taxon>Pterygota</taxon>
        <taxon>Neoptera</taxon>
        <taxon>Polyneoptera</taxon>
        <taxon>Dictyoptera</taxon>
        <taxon>Blattodea</taxon>
        <taxon>Blattoidea</taxon>
        <taxon>Termitoidae</taxon>
        <taxon>Kalotermitidae</taxon>
        <taxon>Cryptotermitinae</taxon>
        <taxon>Cryptotermes</taxon>
    </lineage>
</organism>
<protein>
    <submittedName>
        <fullName evidence="3">Retinol dehydrogenase 14</fullName>
    </submittedName>
</protein>
<dbReference type="Pfam" id="PF00106">
    <property type="entry name" value="adh_short"/>
    <property type="match status" value="1"/>
</dbReference>
<feature type="transmembrane region" description="Helical" evidence="2">
    <location>
        <begin position="6"/>
        <end position="25"/>
    </location>
</feature>
<gene>
    <name evidence="3" type="primary">RDH14_1</name>
    <name evidence="3" type="ORF">B7P43_G16470</name>
</gene>
<keyword evidence="2" id="KW-0812">Transmembrane</keyword>
<dbReference type="Proteomes" id="UP000235965">
    <property type="component" value="Unassembled WGS sequence"/>
</dbReference>